<feature type="transmembrane region" description="Helical" evidence="6">
    <location>
        <begin position="317"/>
        <end position="337"/>
    </location>
</feature>
<dbReference type="Pfam" id="PF01566">
    <property type="entry name" value="Nramp"/>
    <property type="match status" value="1"/>
</dbReference>
<evidence type="ECO:0000256" key="1">
    <source>
        <dbReference type="ARBA" id="ARBA00004141"/>
    </source>
</evidence>
<evidence type="ECO:0000256" key="5">
    <source>
        <dbReference type="ARBA" id="ARBA00023136"/>
    </source>
</evidence>
<comment type="caution">
    <text evidence="7">The sequence shown here is derived from an EMBL/GenBank/DDBJ whole genome shotgun (WGS) entry which is preliminary data.</text>
</comment>
<protein>
    <submittedName>
        <fullName evidence="7">Divalent metal cation transporter</fullName>
    </submittedName>
</protein>
<dbReference type="GO" id="GO:0005886">
    <property type="term" value="C:plasma membrane"/>
    <property type="evidence" value="ECO:0007669"/>
    <property type="project" value="TreeGrafter"/>
</dbReference>
<keyword evidence="4 6" id="KW-1133">Transmembrane helix</keyword>
<feature type="transmembrane region" description="Helical" evidence="6">
    <location>
        <begin position="9"/>
        <end position="30"/>
    </location>
</feature>
<feature type="transmembrane region" description="Helical" evidence="6">
    <location>
        <begin position="110"/>
        <end position="129"/>
    </location>
</feature>
<evidence type="ECO:0000313" key="7">
    <source>
        <dbReference type="EMBL" id="TPR43423.1"/>
    </source>
</evidence>
<keyword evidence="3 6" id="KW-0812">Transmembrane</keyword>
<dbReference type="AlphaFoldDB" id="A0A9Q8ILP3"/>
<dbReference type="InterPro" id="IPR001046">
    <property type="entry name" value="NRAMP_fam"/>
</dbReference>
<feature type="transmembrane region" description="Helical" evidence="6">
    <location>
        <begin position="81"/>
        <end position="104"/>
    </location>
</feature>
<dbReference type="GO" id="GO:0034755">
    <property type="term" value="P:iron ion transmembrane transport"/>
    <property type="evidence" value="ECO:0007669"/>
    <property type="project" value="TreeGrafter"/>
</dbReference>
<dbReference type="GO" id="GO:0005384">
    <property type="term" value="F:manganese ion transmembrane transporter activity"/>
    <property type="evidence" value="ECO:0007669"/>
    <property type="project" value="TreeGrafter"/>
</dbReference>
<dbReference type="RefSeq" id="WP_140924255.1">
    <property type="nucleotide sequence ID" value="NZ_QUBF01000005.1"/>
</dbReference>
<gene>
    <name evidence="7" type="ORF">DY130_05240</name>
</gene>
<dbReference type="GeneID" id="58108533"/>
<feature type="transmembrane region" description="Helical" evidence="6">
    <location>
        <begin position="180"/>
        <end position="198"/>
    </location>
</feature>
<evidence type="ECO:0000256" key="2">
    <source>
        <dbReference type="ARBA" id="ARBA00022448"/>
    </source>
</evidence>
<keyword evidence="2" id="KW-0813">Transport</keyword>
<comment type="subcellular location">
    <subcellularLocation>
        <location evidence="1">Membrane</location>
        <topology evidence="1">Multi-pass membrane protein</topology>
    </subcellularLocation>
</comment>
<feature type="transmembrane region" description="Helical" evidence="6">
    <location>
        <begin position="343"/>
        <end position="366"/>
    </location>
</feature>
<evidence type="ECO:0000256" key="3">
    <source>
        <dbReference type="ARBA" id="ARBA00022692"/>
    </source>
</evidence>
<accession>A0A9Q8ILP3</accession>
<reference evidence="7" key="1">
    <citation type="submission" date="2018-08" db="EMBL/GenBank/DDBJ databases">
        <title>Comparative genomics of wild bee and flower associated Lactobacillus reveals potential adaptation to the bee host.</title>
        <authorList>
            <person name="Vuong H.Q."/>
            <person name="Mcfrederick Q.S."/>
        </authorList>
    </citation>
    <scope>NUCLEOTIDE SEQUENCE</scope>
    <source>
        <strain evidence="7">HV_63</strain>
    </source>
</reference>
<feature type="transmembrane region" description="Helical" evidence="6">
    <location>
        <begin position="141"/>
        <end position="160"/>
    </location>
</feature>
<name>A0A9Q8ILP3_9LACO</name>
<proteinExistence type="predicted"/>
<dbReference type="PANTHER" id="PTHR11706:SF33">
    <property type="entry name" value="NATURAL RESISTANCE-ASSOCIATED MACROPHAGE PROTEIN 2"/>
    <property type="match status" value="1"/>
</dbReference>
<dbReference type="PANTHER" id="PTHR11706">
    <property type="entry name" value="SOLUTE CARRIER PROTEIN FAMILY 11 MEMBER"/>
    <property type="match status" value="1"/>
</dbReference>
<feature type="transmembrane region" description="Helical" evidence="6">
    <location>
        <begin position="36"/>
        <end position="54"/>
    </location>
</feature>
<evidence type="ECO:0000313" key="8">
    <source>
        <dbReference type="Proteomes" id="UP000784700"/>
    </source>
</evidence>
<keyword evidence="5 6" id="KW-0472">Membrane</keyword>
<organism evidence="7 8">
    <name type="scientific">Apilactobacillus micheneri</name>
    <dbReference type="NCBI Taxonomy" id="1899430"/>
    <lineage>
        <taxon>Bacteria</taxon>
        <taxon>Bacillati</taxon>
        <taxon>Bacillota</taxon>
        <taxon>Bacilli</taxon>
        <taxon>Lactobacillales</taxon>
        <taxon>Lactobacillaceae</taxon>
        <taxon>Apilactobacillus</taxon>
    </lineage>
</organism>
<dbReference type="EMBL" id="QUBG01000005">
    <property type="protein sequence ID" value="TPR43423.1"/>
    <property type="molecule type" value="Genomic_DNA"/>
</dbReference>
<feature type="transmembrane region" description="Helical" evidence="6">
    <location>
        <begin position="219"/>
        <end position="244"/>
    </location>
</feature>
<feature type="transmembrane region" description="Helical" evidence="6">
    <location>
        <begin position="378"/>
        <end position="400"/>
    </location>
</feature>
<feature type="transmembrane region" description="Helical" evidence="6">
    <location>
        <begin position="273"/>
        <end position="296"/>
    </location>
</feature>
<evidence type="ECO:0000256" key="4">
    <source>
        <dbReference type="ARBA" id="ARBA00022989"/>
    </source>
</evidence>
<dbReference type="GO" id="GO:0015086">
    <property type="term" value="F:cadmium ion transmembrane transporter activity"/>
    <property type="evidence" value="ECO:0007669"/>
    <property type="project" value="TreeGrafter"/>
</dbReference>
<evidence type="ECO:0000256" key="6">
    <source>
        <dbReference type="SAM" id="Phobius"/>
    </source>
</evidence>
<sequence>MKIKRWLKIFGPGLIVMLADTDAGCLITAAQSGAQYGYSMILPQIILIPILYMAQEMTVRLGIVTKKGHGELIREHFGKKWAYLSAVTLFISVIGALITEFIGIAGVGELFGISKWVTVPFAIILLSLIGLNGSYKKVEHIGIAVGLFELVFIIGLFFVHPSSSQIINGFIKLPINDLNYIYLIAANVGAVIMPWMIFYQQGAVIDKQLKPNMIKEEKYDTAIGTIITQAIMIGYIILFAAIVANKNNIIKLNSVADLASGLGNFSGINTAKIIIGLSIIGGAFVAAIVVALAGTWGITEVLNVPHSLNYKISRKNLYFYLIYVSVFLISGIMVLFMQNMIDITIFIEVLNALMTPIVLGFLLMLENKALPNKYKMHGFYKWLVIICCLIVMMFGIYMIGPTLNLW</sequence>
<dbReference type="Proteomes" id="UP000784700">
    <property type="component" value="Unassembled WGS sequence"/>
</dbReference>